<dbReference type="HOGENOM" id="CLU_753148_0_0_1"/>
<dbReference type="InParanoid" id="D8RLT6"/>
<name>D8RLT6_SELML</name>
<dbReference type="KEGG" id="smo:SELMODRAFT_412542"/>
<dbReference type="Gramene" id="EFJ26981">
    <property type="protein sequence ID" value="EFJ26981"/>
    <property type="gene ID" value="SELMODRAFT_412542"/>
</dbReference>
<dbReference type="SUPFAM" id="SSF50249">
    <property type="entry name" value="Nucleic acid-binding proteins"/>
    <property type="match status" value="1"/>
</dbReference>
<evidence type="ECO:0000313" key="1">
    <source>
        <dbReference type="EMBL" id="EFJ26981.1"/>
    </source>
</evidence>
<proteinExistence type="predicted"/>
<dbReference type="EMBL" id="GL377583">
    <property type="protein sequence ID" value="EFJ26981.1"/>
    <property type="molecule type" value="Genomic_DNA"/>
</dbReference>
<reference evidence="1 2" key="1">
    <citation type="journal article" date="2011" name="Science">
        <title>The Selaginella genome identifies genetic changes associated with the evolution of vascular plants.</title>
        <authorList>
            <person name="Banks J.A."/>
            <person name="Nishiyama T."/>
            <person name="Hasebe M."/>
            <person name="Bowman J.L."/>
            <person name="Gribskov M."/>
            <person name="dePamphilis C."/>
            <person name="Albert V.A."/>
            <person name="Aono N."/>
            <person name="Aoyama T."/>
            <person name="Ambrose B.A."/>
            <person name="Ashton N.W."/>
            <person name="Axtell M.J."/>
            <person name="Barker E."/>
            <person name="Barker M.S."/>
            <person name="Bennetzen J.L."/>
            <person name="Bonawitz N.D."/>
            <person name="Chapple C."/>
            <person name="Cheng C."/>
            <person name="Correa L.G."/>
            <person name="Dacre M."/>
            <person name="DeBarry J."/>
            <person name="Dreyer I."/>
            <person name="Elias M."/>
            <person name="Engstrom E.M."/>
            <person name="Estelle M."/>
            <person name="Feng L."/>
            <person name="Finet C."/>
            <person name="Floyd S.K."/>
            <person name="Frommer W.B."/>
            <person name="Fujita T."/>
            <person name="Gramzow L."/>
            <person name="Gutensohn M."/>
            <person name="Harholt J."/>
            <person name="Hattori M."/>
            <person name="Heyl A."/>
            <person name="Hirai T."/>
            <person name="Hiwatashi Y."/>
            <person name="Ishikawa M."/>
            <person name="Iwata M."/>
            <person name="Karol K.G."/>
            <person name="Koehler B."/>
            <person name="Kolukisaoglu U."/>
            <person name="Kubo M."/>
            <person name="Kurata T."/>
            <person name="Lalonde S."/>
            <person name="Li K."/>
            <person name="Li Y."/>
            <person name="Litt A."/>
            <person name="Lyons E."/>
            <person name="Manning G."/>
            <person name="Maruyama T."/>
            <person name="Michael T.P."/>
            <person name="Mikami K."/>
            <person name="Miyazaki S."/>
            <person name="Morinaga S."/>
            <person name="Murata T."/>
            <person name="Mueller-Roeber B."/>
            <person name="Nelson D.R."/>
            <person name="Obara M."/>
            <person name="Oguri Y."/>
            <person name="Olmstead R.G."/>
            <person name="Onodera N."/>
            <person name="Petersen B.L."/>
            <person name="Pils B."/>
            <person name="Prigge M."/>
            <person name="Rensing S.A."/>
            <person name="Riano-Pachon D.M."/>
            <person name="Roberts A.W."/>
            <person name="Sato Y."/>
            <person name="Scheller H.V."/>
            <person name="Schulz B."/>
            <person name="Schulz C."/>
            <person name="Shakirov E.V."/>
            <person name="Shibagaki N."/>
            <person name="Shinohara N."/>
            <person name="Shippen D.E."/>
            <person name="Soerensen I."/>
            <person name="Sotooka R."/>
            <person name="Sugimoto N."/>
            <person name="Sugita M."/>
            <person name="Sumikawa N."/>
            <person name="Tanurdzic M."/>
            <person name="Theissen G."/>
            <person name="Ulvskov P."/>
            <person name="Wakazuki S."/>
            <person name="Weng J.K."/>
            <person name="Willats W.W."/>
            <person name="Wipf D."/>
            <person name="Wolf P.G."/>
            <person name="Yang L."/>
            <person name="Zimmer A.D."/>
            <person name="Zhu Q."/>
            <person name="Mitros T."/>
            <person name="Hellsten U."/>
            <person name="Loque D."/>
            <person name="Otillar R."/>
            <person name="Salamov A."/>
            <person name="Schmutz J."/>
            <person name="Shapiro H."/>
            <person name="Lindquist E."/>
            <person name="Lucas S."/>
            <person name="Rokhsar D."/>
            <person name="Grigoriev I.V."/>
        </authorList>
    </citation>
    <scope>NUCLEOTIDE SEQUENCE [LARGE SCALE GENOMIC DNA]</scope>
</reference>
<dbReference type="Gene3D" id="2.40.50.140">
    <property type="entry name" value="Nucleic acid-binding proteins"/>
    <property type="match status" value="1"/>
</dbReference>
<accession>D8RLT6</accession>
<keyword evidence="2" id="KW-1185">Reference proteome</keyword>
<protein>
    <submittedName>
        <fullName evidence="1">Uncharacterized protein</fullName>
    </submittedName>
</protein>
<evidence type="ECO:0000313" key="2">
    <source>
        <dbReference type="Proteomes" id="UP000001514"/>
    </source>
</evidence>
<gene>
    <name evidence="1" type="ORF">SELMODRAFT_412542</name>
</gene>
<dbReference type="InterPro" id="IPR012340">
    <property type="entry name" value="NA-bd_OB-fold"/>
</dbReference>
<sequence length="368" mass="41266">MSVDSEQLKHMAIEEAIDIHMINESAGNLMFAGYTLNYYGLRKNTPTPRGSRLRIDMTDFTGNESITVWMYPEVAEKRSQQFARGKWLKIIGFEVVPAVPKYDRGTWRYTLKISHSTVIEEFFWGPPVLRLPVQTLSIANFIKLHRGRDAVGSIEAVMIKANYLSHNSAEIIVADNCGSDDTLMIKFLSTSIEMFRELMCEFLSGKAPVRCFINLQGDGMYKRANVTGMTIITPVIEHRRIRYLTTLYRSIGTSCEGIPGWFEIDNRCPLIIHMVCGSCNTTVTKRVSKNTAICASCNYTGPIKQHINLQGHMHSKDMTISLNNLELSYSEMNVTDIAIDNIGGLVADGCIMASTRNGSSLLFSIGLY</sequence>
<organism evidence="2">
    <name type="scientific">Selaginella moellendorffii</name>
    <name type="common">Spikemoss</name>
    <dbReference type="NCBI Taxonomy" id="88036"/>
    <lineage>
        <taxon>Eukaryota</taxon>
        <taxon>Viridiplantae</taxon>
        <taxon>Streptophyta</taxon>
        <taxon>Embryophyta</taxon>
        <taxon>Tracheophyta</taxon>
        <taxon>Lycopodiopsida</taxon>
        <taxon>Selaginellales</taxon>
        <taxon>Selaginellaceae</taxon>
        <taxon>Selaginella</taxon>
    </lineage>
</organism>
<dbReference type="AlphaFoldDB" id="D8RLT6"/>
<dbReference type="Proteomes" id="UP000001514">
    <property type="component" value="Unassembled WGS sequence"/>
</dbReference>